<feature type="transmembrane region" description="Helical" evidence="1">
    <location>
        <begin position="80"/>
        <end position="98"/>
    </location>
</feature>
<feature type="transmembrane region" description="Helical" evidence="1">
    <location>
        <begin position="561"/>
        <end position="583"/>
    </location>
</feature>
<keyword evidence="1" id="KW-0812">Transmembrane</keyword>
<accession>A0A9D5HXV9</accession>
<gene>
    <name evidence="2" type="ORF">OJ253_2772</name>
</gene>
<name>A0A9D5HXV9_9CRYT</name>
<dbReference type="AlphaFoldDB" id="A0A9D5HXV9"/>
<feature type="transmembrane region" description="Helical" evidence="1">
    <location>
        <begin position="370"/>
        <end position="391"/>
    </location>
</feature>
<comment type="caution">
    <text evidence="2">The sequence shown here is derived from an EMBL/GenBank/DDBJ whole genome shotgun (WGS) entry which is preliminary data.</text>
</comment>
<feature type="transmembrane region" description="Helical" evidence="1">
    <location>
        <begin position="245"/>
        <end position="262"/>
    </location>
</feature>
<feature type="transmembrane region" description="Helical" evidence="1">
    <location>
        <begin position="424"/>
        <end position="442"/>
    </location>
</feature>
<sequence>MGASKAQACNTRLSSSLSPLRASTRDIFEDSVAITPKSDLQVVHMSRYGPFENSSDTDECRPKQIYQLIQPDILIYDKNLFRFKFFVITLLYISRSIIESKHATNELDAKDQQFLKSLYDLTFFTCMFAFTYISGKSFITSYLTMYNTRLPDHSVTVSNRALSRILRIFSHPSISTLKIVIYKSITKYFLFGFIILYFIQPFSYYISRGYPRWAERVTLSPINFYLDSLDRIIYRAALDATSKKISYFSQLLIYLSVIRIIYFPVAEFTRYIIECSYGEIRTLTLKSYSIQDTENTKLLSEHKDPSTSPAYEYTSKICEQYSAILDISESNVANRNQEHPRYSQLASKKRYMHANKRNINRKYFFNEREFSIVSLASKTAIPILVILMLYYYRLGEFAMLIFIPVALPIITFALAGHLPPDTKVQISLALTYILLFFLLIPLKNYSLIWKLCLIFLLGATDTLLSFMRTQHNNYLVKREPTNIIHPLLKSISLLVFSLTTIYLVFFSSENKLLQNLSLYLSVLKEISLLFIIITLTSYPLRSELHVVEKSYGISTIHKDNQNLYTLLFFHPIVIRIVSFFFQFNKASLPLYIVILAISGISLLLTQLLYHLILLIINFSLFLKSRIMLGNRIWGSDCQTLKQNKPGGSCMGREIWGPSGSANPG</sequence>
<feature type="transmembrane region" description="Helical" evidence="1">
    <location>
        <begin position="397"/>
        <end position="417"/>
    </location>
</feature>
<protein>
    <submittedName>
        <fullName evidence="2">Uncharacterized protein</fullName>
    </submittedName>
</protein>
<reference evidence="2" key="1">
    <citation type="submission" date="2022-10" db="EMBL/GenBank/DDBJ databases">
        <title>Adaptive evolution leads to modifications in subtelomeric GC content in a zoonotic Cryptosporidium species.</title>
        <authorList>
            <person name="Li J."/>
            <person name="Feng Y."/>
            <person name="Xiao L."/>
        </authorList>
    </citation>
    <scope>NUCLEOTIDE SEQUENCE</scope>
    <source>
        <strain evidence="2">33844</strain>
    </source>
</reference>
<feature type="transmembrane region" description="Helical" evidence="1">
    <location>
        <begin position="518"/>
        <end position="540"/>
    </location>
</feature>
<evidence type="ECO:0000313" key="2">
    <source>
        <dbReference type="EMBL" id="KAJ1606385.1"/>
    </source>
</evidence>
<dbReference type="OrthoDB" id="342994at2759"/>
<feature type="transmembrane region" description="Helical" evidence="1">
    <location>
        <begin position="118"/>
        <end position="139"/>
    </location>
</feature>
<keyword evidence="1" id="KW-0472">Membrane</keyword>
<feature type="transmembrane region" description="Helical" evidence="1">
    <location>
        <begin position="448"/>
        <end position="466"/>
    </location>
</feature>
<evidence type="ECO:0000256" key="1">
    <source>
        <dbReference type="SAM" id="Phobius"/>
    </source>
</evidence>
<feature type="transmembrane region" description="Helical" evidence="1">
    <location>
        <begin position="589"/>
        <end position="622"/>
    </location>
</feature>
<proteinExistence type="predicted"/>
<feature type="transmembrane region" description="Helical" evidence="1">
    <location>
        <begin position="188"/>
        <end position="206"/>
    </location>
</feature>
<feature type="transmembrane region" description="Helical" evidence="1">
    <location>
        <begin position="487"/>
        <end position="506"/>
    </location>
</feature>
<dbReference type="Proteomes" id="UP001067231">
    <property type="component" value="Unassembled WGS sequence"/>
</dbReference>
<organism evidence="2">
    <name type="scientific">Cryptosporidium canis</name>
    <dbReference type="NCBI Taxonomy" id="195482"/>
    <lineage>
        <taxon>Eukaryota</taxon>
        <taxon>Sar</taxon>
        <taxon>Alveolata</taxon>
        <taxon>Apicomplexa</taxon>
        <taxon>Conoidasida</taxon>
        <taxon>Coccidia</taxon>
        <taxon>Eucoccidiorida</taxon>
        <taxon>Eimeriorina</taxon>
        <taxon>Cryptosporidiidae</taxon>
        <taxon>Cryptosporidium</taxon>
    </lineage>
</organism>
<dbReference type="EMBL" id="JAPCXC010000079">
    <property type="protein sequence ID" value="KAJ1606385.1"/>
    <property type="molecule type" value="Genomic_DNA"/>
</dbReference>
<keyword evidence="1" id="KW-1133">Transmembrane helix</keyword>